<evidence type="ECO:0000256" key="1">
    <source>
        <dbReference type="SAM" id="MobiDB-lite"/>
    </source>
</evidence>
<proteinExistence type="predicted"/>
<evidence type="ECO:0000313" key="3">
    <source>
        <dbReference type="Proteomes" id="UP000663671"/>
    </source>
</evidence>
<organism evidence="2 3">
    <name type="scientific">Ajellomyces capsulatus</name>
    <name type="common">Darling's disease fungus</name>
    <name type="synonym">Histoplasma capsulatum</name>
    <dbReference type="NCBI Taxonomy" id="5037"/>
    <lineage>
        <taxon>Eukaryota</taxon>
        <taxon>Fungi</taxon>
        <taxon>Dikarya</taxon>
        <taxon>Ascomycota</taxon>
        <taxon>Pezizomycotina</taxon>
        <taxon>Eurotiomycetes</taxon>
        <taxon>Eurotiomycetidae</taxon>
        <taxon>Onygenales</taxon>
        <taxon>Ajellomycetaceae</taxon>
        <taxon>Histoplasma</taxon>
    </lineage>
</organism>
<name>A0A8A1M678_AJECA</name>
<feature type="region of interest" description="Disordered" evidence="1">
    <location>
        <begin position="46"/>
        <end position="67"/>
    </location>
</feature>
<protein>
    <submittedName>
        <fullName evidence="2">Uncharacterized protein</fullName>
    </submittedName>
</protein>
<dbReference type="EMBL" id="CP069110">
    <property type="protein sequence ID" value="QSS60144.1"/>
    <property type="molecule type" value="Genomic_DNA"/>
</dbReference>
<dbReference type="VEuPathDB" id="FungiDB:I7I51_04941"/>
<dbReference type="Proteomes" id="UP000663671">
    <property type="component" value="Chromosome 4"/>
</dbReference>
<reference evidence="2" key="1">
    <citation type="submission" date="2021-01" db="EMBL/GenBank/DDBJ databases">
        <title>Chromosome-level genome assembly of a human fungal pathogen reveals clustering of transcriptionally co-regulated genes.</title>
        <authorList>
            <person name="Voorhies M."/>
            <person name="Cohen S."/>
            <person name="Shea T.P."/>
            <person name="Petrus S."/>
            <person name="Munoz J.F."/>
            <person name="Poplawski S."/>
            <person name="Goldman W.E."/>
            <person name="Michael T."/>
            <person name="Cuomo C.A."/>
            <person name="Sil A."/>
            <person name="Beyhan S."/>
        </authorList>
    </citation>
    <scope>NUCLEOTIDE SEQUENCE</scope>
    <source>
        <strain evidence="2">WU24</strain>
    </source>
</reference>
<gene>
    <name evidence="2" type="ORF">I7I51_04941</name>
</gene>
<dbReference type="AlphaFoldDB" id="A0A8A1M678"/>
<sequence>MIDTNLYINLRGVSKNTARGRYFYIRVCSVKVDTHAIRPKTKTLGQIAVGPTDNPSGMASVPERTKPMEQKPAQSCEMRMTLIAQCHVASNDGCGEQLFSRIMDVGSVKVLDKTCKNSTTTTDIHTKCHGLHWW</sequence>
<accession>A0A8A1M678</accession>
<dbReference type="OrthoDB" id="10452431at2759"/>
<evidence type="ECO:0000313" key="2">
    <source>
        <dbReference type="EMBL" id="QSS60144.1"/>
    </source>
</evidence>